<keyword evidence="2" id="KW-1133">Transmembrane helix</keyword>
<keyword evidence="2" id="KW-0812">Transmembrane</keyword>
<dbReference type="Gene3D" id="1.20.5.1930">
    <property type="match status" value="1"/>
</dbReference>
<dbReference type="AlphaFoldDB" id="A0A3B7MQ82"/>
<name>A0A3B7MQ82_9BACT</name>
<dbReference type="Gene3D" id="2.130.10.10">
    <property type="entry name" value="YVTN repeat-like/Quinoprotein amine dehydrogenase"/>
    <property type="match status" value="2"/>
</dbReference>
<feature type="domain" description="Histidine kinase" evidence="3">
    <location>
        <begin position="834"/>
        <end position="1025"/>
    </location>
</feature>
<evidence type="ECO:0000313" key="4">
    <source>
        <dbReference type="EMBL" id="AXY76694.1"/>
    </source>
</evidence>
<dbReference type="CDD" id="cd16917">
    <property type="entry name" value="HATPase_UhpB-NarQ-NarX-like"/>
    <property type="match status" value="1"/>
</dbReference>
<dbReference type="InterPro" id="IPR011123">
    <property type="entry name" value="Y_Y_Y"/>
</dbReference>
<dbReference type="KEGG" id="pseg:D3H65_23050"/>
<dbReference type="PANTHER" id="PTHR43547">
    <property type="entry name" value="TWO-COMPONENT HISTIDINE KINASE"/>
    <property type="match status" value="1"/>
</dbReference>
<dbReference type="EMBL" id="CP032157">
    <property type="protein sequence ID" value="AXY76694.1"/>
    <property type="molecule type" value="Genomic_DNA"/>
</dbReference>
<dbReference type="InterPro" id="IPR036890">
    <property type="entry name" value="HATPase_C_sf"/>
</dbReference>
<dbReference type="PROSITE" id="PS50109">
    <property type="entry name" value="HIS_KIN"/>
    <property type="match status" value="1"/>
</dbReference>
<dbReference type="GO" id="GO:0000155">
    <property type="term" value="F:phosphorelay sensor kinase activity"/>
    <property type="evidence" value="ECO:0007669"/>
    <property type="project" value="InterPro"/>
</dbReference>
<dbReference type="GO" id="GO:0046983">
    <property type="term" value="F:protein dimerization activity"/>
    <property type="evidence" value="ECO:0007669"/>
    <property type="project" value="InterPro"/>
</dbReference>
<sequence length="1025" mass="117542">MLRLKIYTILLIGLPSILMAQHRKYVFNRLSSKDGLASNHVLSILQDQKGFMWLGTANGLQRYDGRKIVMFRPPAADKNYLPAAPIKQIAEDINHHFWVRTEQEVGIFDPVTFRYKKAIIKTDAEVPPRAEYFLWMDSKGNIFLIITRLGVLAYNWQTNTFSKDESRIRLPKGWSVRRLLEDPTTGNYWMGADSGLALYNIRSKTLSHYGHNTDKQPILDHPVFTDPVTAMFLDQQSRFWFTTWNVKKGERFFCYDMINDQITKDTAGLVVHTDVYKEVHAFSQQSNGAIWAYGERMLMRFDTLTKKFQYIRNDYVDDYGIKYDIVNCLYEDREQNTWIGTDEGVYIFNPARQMFNSIVLQDPPPHNTEKNLQVNGFLQSKNNDLLIASWGLGTLSCDSNMLPVNNNILKGMPAGDDSYKLQWDLHEEKSTGHIWIACQGGRIIIYNPATGRSTFHILPAAEQRTIRQITEDKQGTIWLATQYGHIIKWNPAAGYGKDFMQGFSLVQNVNTIVYKMMVDKEGYIWLCTHMKGVYRMDPNSGELIAHYDSKGGPGKSLYSDMAGDIQQYNDSLFFISSGALNLLNQKTGNIQAITTDDGLPSMSITSIEKDNENNLWLGLADGICRYYPKRKVFTMFTQRDGIIYSNFKYNASTRLRNGQLVFGNAHNFVFFQPAQAYSSSPPLNVTITDFKLFNTYLPPDSIMKLDRVELKHFDNSITIEFAALSFLQRDKIVYYYQLEGINKEWIRPDKGLFANYTSLPPGHYTFKVMCENADGIESKSITTLKIYIHPPFWRTWWFLSLVGLAIGALIYFIHRLRVDQLLGMERVRTRIARDLHDDMGSTLSTINILSEMAKMKVEKDSAKTSEYLVKISDNSSRMMEAMDDIVWSINPMNDSMQRITARMREFATGVLEARNIDFTFRVDEEVQDLKLDMEARRDFFLLFKEAVNNLAKYSQCKNAVIDISIQKERLIMKIMDDGIGFDVLHADGGNGLFNMKKRAQSLNGGLTIESTPGTGTKVLLDVPLT</sequence>
<keyword evidence="5" id="KW-1185">Reference proteome</keyword>
<dbReference type="SUPFAM" id="SSF63829">
    <property type="entry name" value="Calcium-dependent phosphotriesterase"/>
    <property type="match status" value="2"/>
</dbReference>
<dbReference type="Proteomes" id="UP000263900">
    <property type="component" value="Chromosome"/>
</dbReference>
<gene>
    <name evidence="4" type="ORF">D3H65_23050</name>
</gene>
<dbReference type="InterPro" id="IPR003594">
    <property type="entry name" value="HATPase_dom"/>
</dbReference>
<evidence type="ECO:0000313" key="5">
    <source>
        <dbReference type="Proteomes" id="UP000263900"/>
    </source>
</evidence>
<dbReference type="GO" id="GO:0016020">
    <property type="term" value="C:membrane"/>
    <property type="evidence" value="ECO:0007669"/>
    <property type="project" value="InterPro"/>
</dbReference>
<dbReference type="Pfam" id="PF07730">
    <property type="entry name" value="HisKA_3"/>
    <property type="match status" value="1"/>
</dbReference>
<dbReference type="InterPro" id="IPR011110">
    <property type="entry name" value="Reg_prop"/>
</dbReference>
<dbReference type="PANTHER" id="PTHR43547:SF2">
    <property type="entry name" value="HYBRID SIGNAL TRANSDUCTION HISTIDINE KINASE C"/>
    <property type="match status" value="1"/>
</dbReference>
<dbReference type="Gene3D" id="2.60.40.10">
    <property type="entry name" value="Immunoglobulins"/>
    <property type="match status" value="1"/>
</dbReference>
<accession>A0A3B7MQ82</accession>
<dbReference type="InterPro" id="IPR011712">
    <property type="entry name" value="Sig_transdc_His_kin_sub3_dim/P"/>
</dbReference>
<dbReference type="Pfam" id="PF02518">
    <property type="entry name" value="HATPase_c"/>
    <property type="match status" value="1"/>
</dbReference>
<reference evidence="4 5" key="1">
    <citation type="submission" date="2018-09" db="EMBL/GenBank/DDBJ databases">
        <title>Genome sequencing of strain 6GH32-13.</title>
        <authorList>
            <person name="Weon H.-Y."/>
            <person name="Heo J."/>
            <person name="Kwon S.-W."/>
        </authorList>
    </citation>
    <scope>NUCLEOTIDE SEQUENCE [LARGE SCALE GENOMIC DNA]</scope>
    <source>
        <strain evidence="4 5">5GH32-13</strain>
    </source>
</reference>
<protein>
    <recommendedName>
        <fullName evidence="3">Histidine kinase domain-containing protein</fullName>
    </recommendedName>
</protein>
<proteinExistence type="predicted"/>
<dbReference type="SUPFAM" id="SSF55874">
    <property type="entry name" value="ATPase domain of HSP90 chaperone/DNA topoisomerase II/histidine kinase"/>
    <property type="match status" value="1"/>
</dbReference>
<dbReference type="Pfam" id="PF07494">
    <property type="entry name" value="Reg_prop"/>
    <property type="match status" value="2"/>
</dbReference>
<evidence type="ECO:0000256" key="1">
    <source>
        <dbReference type="ARBA" id="ARBA00022553"/>
    </source>
</evidence>
<keyword evidence="2" id="KW-0472">Membrane</keyword>
<dbReference type="OrthoDB" id="9778366at2"/>
<dbReference type="RefSeq" id="WP_119052571.1">
    <property type="nucleotide sequence ID" value="NZ_CP032157.1"/>
</dbReference>
<dbReference type="InterPro" id="IPR005467">
    <property type="entry name" value="His_kinase_dom"/>
</dbReference>
<evidence type="ECO:0000259" key="3">
    <source>
        <dbReference type="PROSITE" id="PS50109"/>
    </source>
</evidence>
<feature type="transmembrane region" description="Helical" evidence="2">
    <location>
        <begin position="796"/>
        <end position="814"/>
    </location>
</feature>
<dbReference type="Gene3D" id="3.30.565.10">
    <property type="entry name" value="Histidine kinase-like ATPase, C-terminal domain"/>
    <property type="match status" value="1"/>
</dbReference>
<keyword evidence="1" id="KW-0597">Phosphoprotein</keyword>
<organism evidence="4 5">
    <name type="scientific">Paraflavitalea soli</name>
    <dbReference type="NCBI Taxonomy" id="2315862"/>
    <lineage>
        <taxon>Bacteria</taxon>
        <taxon>Pseudomonadati</taxon>
        <taxon>Bacteroidota</taxon>
        <taxon>Chitinophagia</taxon>
        <taxon>Chitinophagales</taxon>
        <taxon>Chitinophagaceae</taxon>
        <taxon>Paraflavitalea</taxon>
    </lineage>
</organism>
<dbReference type="Pfam" id="PF07495">
    <property type="entry name" value="Y_Y_Y"/>
    <property type="match status" value="1"/>
</dbReference>
<evidence type="ECO:0000256" key="2">
    <source>
        <dbReference type="SAM" id="Phobius"/>
    </source>
</evidence>
<dbReference type="InterPro" id="IPR013783">
    <property type="entry name" value="Ig-like_fold"/>
</dbReference>
<dbReference type="InterPro" id="IPR015943">
    <property type="entry name" value="WD40/YVTN_repeat-like_dom_sf"/>
</dbReference>